<dbReference type="InterPro" id="IPR035994">
    <property type="entry name" value="Nucleoside_phosphorylase_sf"/>
</dbReference>
<dbReference type="EMBL" id="WIQZ01000022">
    <property type="protein sequence ID" value="KAF3138575.1"/>
    <property type="molecule type" value="Genomic_DNA"/>
</dbReference>
<evidence type="ECO:0000313" key="2">
    <source>
        <dbReference type="EMBL" id="KAF3138575.1"/>
    </source>
</evidence>
<name>A0A7C8P856_ORBOL</name>
<proteinExistence type="predicted"/>
<gene>
    <name evidence="2" type="ORF">TWF703_004623</name>
</gene>
<reference evidence="2 3" key="1">
    <citation type="submission" date="2019-06" db="EMBL/GenBank/DDBJ databases">
        <authorList>
            <person name="Palmer J.M."/>
        </authorList>
    </citation>
    <scope>NUCLEOTIDE SEQUENCE [LARGE SCALE GENOMIC DNA]</scope>
    <source>
        <strain evidence="2 3">TWF703</strain>
    </source>
</reference>
<dbReference type="GO" id="GO:0003824">
    <property type="term" value="F:catalytic activity"/>
    <property type="evidence" value="ECO:0007669"/>
    <property type="project" value="InterPro"/>
</dbReference>
<feature type="domain" description="Nucleoside phosphorylase" evidence="1">
    <location>
        <begin position="93"/>
        <end position="290"/>
    </location>
</feature>
<organism evidence="2 3">
    <name type="scientific">Orbilia oligospora</name>
    <name type="common">Nematode-trapping fungus</name>
    <name type="synonym">Arthrobotrys oligospora</name>
    <dbReference type="NCBI Taxonomy" id="2813651"/>
    <lineage>
        <taxon>Eukaryota</taxon>
        <taxon>Fungi</taxon>
        <taxon>Dikarya</taxon>
        <taxon>Ascomycota</taxon>
        <taxon>Pezizomycotina</taxon>
        <taxon>Orbiliomycetes</taxon>
        <taxon>Orbiliales</taxon>
        <taxon>Orbiliaceae</taxon>
        <taxon>Orbilia</taxon>
    </lineage>
</organism>
<sequence length="310" mass="34280">MPQYFSSQMPLSVSSEAMLLNTSIEETLKNQIPDSAKAESWYSVLVVSFRRPDRYKLRGNYSRKDERRVPEFTIWLMVGIGGGVPGESSGRSRDVRLGDVVVSQPASGHGGVIQYDFGKSISDGFVNTGFLNAPPQILLQALTKVQARHLRGETTLATHLAAIERHRNFRRPSAADVLFKATYEHVSGETCKNCKGDEVVDRELREGNGIVVHYGTIASGNRVMKDARERDRVSAKFNGILCFEMEAAGLMNSFPCVVIRGIADYADSHKNKNWQPYAAATAAAYAKEFLSAIPARPIEDEIYVSNTLSQ</sequence>
<dbReference type="AlphaFoldDB" id="A0A7C8P856"/>
<evidence type="ECO:0000259" key="1">
    <source>
        <dbReference type="Pfam" id="PF01048"/>
    </source>
</evidence>
<protein>
    <recommendedName>
        <fullName evidence="1">Nucleoside phosphorylase domain-containing protein</fullName>
    </recommendedName>
</protein>
<dbReference type="PANTHER" id="PTHR46082:SF11">
    <property type="entry name" value="AAA+ ATPASE DOMAIN-CONTAINING PROTEIN-RELATED"/>
    <property type="match status" value="1"/>
</dbReference>
<dbReference type="GO" id="GO:0009116">
    <property type="term" value="P:nucleoside metabolic process"/>
    <property type="evidence" value="ECO:0007669"/>
    <property type="project" value="InterPro"/>
</dbReference>
<evidence type="ECO:0000313" key="3">
    <source>
        <dbReference type="Proteomes" id="UP000480548"/>
    </source>
</evidence>
<comment type="caution">
    <text evidence="2">The sequence shown here is derived from an EMBL/GenBank/DDBJ whole genome shotgun (WGS) entry which is preliminary data.</text>
</comment>
<dbReference type="Pfam" id="PF01048">
    <property type="entry name" value="PNP_UDP_1"/>
    <property type="match status" value="1"/>
</dbReference>
<dbReference type="InterPro" id="IPR053137">
    <property type="entry name" value="NLR-like"/>
</dbReference>
<accession>A0A7C8P856</accession>
<dbReference type="Proteomes" id="UP000480548">
    <property type="component" value="Unassembled WGS sequence"/>
</dbReference>
<dbReference type="SUPFAM" id="SSF53167">
    <property type="entry name" value="Purine and uridine phosphorylases"/>
    <property type="match status" value="1"/>
</dbReference>
<dbReference type="PANTHER" id="PTHR46082">
    <property type="entry name" value="ATP/GTP-BINDING PROTEIN-RELATED"/>
    <property type="match status" value="1"/>
</dbReference>
<dbReference type="Gene3D" id="3.40.50.1580">
    <property type="entry name" value="Nucleoside phosphorylase domain"/>
    <property type="match status" value="1"/>
</dbReference>
<dbReference type="InterPro" id="IPR000845">
    <property type="entry name" value="Nucleoside_phosphorylase_d"/>
</dbReference>